<feature type="compositionally biased region" description="Polar residues" evidence="1">
    <location>
        <begin position="1402"/>
        <end position="1413"/>
    </location>
</feature>
<dbReference type="SMART" id="SM00567">
    <property type="entry name" value="EZ_HEAT"/>
    <property type="match status" value="7"/>
</dbReference>
<dbReference type="InterPro" id="IPR011989">
    <property type="entry name" value="ARM-like"/>
</dbReference>
<feature type="region of interest" description="Disordered" evidence="1">
    <location>
        <begin position="114"/>
        <end position="295"/>
    </location>
</feature>
<feature type="compositionally biased region" description="Basic and acidic residues" evidence="1">
    <location>
        <begin position="963"/>
        <end position="980"/>
    </location>
</feature>
<evidence type="ECO:0000313" key="3">
    <source>
        <dbReference type="Proteomes" id="UP000265618"/>
    </source>
</evidence>
<feature type="compositionally biased region" description="Basic and acidic residues" evidence="1">
    <location>
        <begin position="257"/>
        <end position="272"/>
    </location>
</feature>
<reference evidence="2 3" key="1">
    <citation type="journal article" date="2018" name="PLoS ONE">
        <title>The draft genome of Kipferlia bialata reveals reductive genome evolution in fornicate parasites.</title>
        <authorList>
            <person name="Tanifuji G."/>
            <person name="Takabayashi S."/>
            <person name="Kume K."/>
            <person name="Takagi M."/>
            <person name="Nakayama T."/>
            <person name="Kamikawa R."/>
            <person name="Inagaki Y."/>
            <person name="Hashimoto T."/>
        </authorList>
    </citation>
    <scope>NUCLEOTIDE SEQUENCE [LARGE SCALE GENOMIC DNA]</scope>
    <source>
        <strain evidence="2">NY0173</strain>
    </source>
</reference>
<feature type="region of interest" description="Disordered" evidence="1">
    <location>
        <begin position="963"/>
        <end position="983"/>
    </location>
</feature>
<dbReference type="InterPro" id="IPR004155">
    <property type="entry name" value="PBS_lyase_HEAT"/>
</dbReference>
<feature type="compositionally biased region" description="Polar residues" evidence="1">
    <location>
        <begin position="193"/>
        <end position="205"/>
    </location>
</feature>
<proteinExistence type="predicted"/>
<feature type="region of interest" description="Disordered" evidence="1">
    <location>
        <begin position="629"/>
        <end position="709"/>
    </location>
</feature>
<feature type="compositionally biased region" description="Basic and acidic residues" evidence="1">
    <location>
        <begin position="319"/>
        <end position="345"/>
    </location>
</feature>
<dbReference type="InterPro" id="IPR016024">
    <property type="entry name" value="ARM-type_fold"/>
</dbReference>
<comment type="caution">
    <text evidence="2">The sequence shown here is derived from an EMBL/GenBank/DDBJ whole genome shotgun (WGS) entry which is preliminary data.</text>
</comment>
<evidence type="ECO:0000256" key="1">
    <source>
        <dbReference type="SAM" id="MobiDB-lite"/>
    </source>
</evidence>
<feature type="compositionally biased region" description="Basic residues" evidence="1">
    <location>
        <begin position="1442"/>
        <end position="1451"/>
    </location>
</feature>
<feature type="region of interest" description="Disordered" evidence="1">
    <location>
        <begin position="23"/>
        <end position="43"/>
    </location>
</feature>
<name>A0A9K3CWY7_9EUKA</name>
<dbReference type="GO" id="GO:0016491">
    <property type="term" value="F:oxidoreductase activity"/>
    <property type="evidence" value="ECO:0007669"/>
    <property type="project" value="TreeGrafter"/>
</dbReference>
<dbReference type="PANTHER" id="PTHR12697:SF5">
    <property type="entry name" value="DEOXYHYPUSINE HYDROXYLASE"/>
    <property type="match status" value="1"/>
</dbReference>
<gene>
    <name evidence="2" type="ORF">KIPB_004423</name>
</gene>
<feature type="compositionally biased region" description="Basic and acidic residues" evidence="1">
    <location>
        <begin position="898"/>
        <end position="919"/>
    </location>
</feature>
<dbReference type="Pfam" id="PF13646">
    <property type="entry name" value="HEAT_2"/>
    <property type="match status" value="1"/>
</dbReference>
<protein>
    <submittedName>
        <fullName evidence="2">Uncharacterized protein</fullName>
    </submittedName>
</protein>
<dbReference type="Proteomes" id="UP000265618">
    <property type="component" value="Unassembled WGS sequence"/>
</dbReference>
<feature type="region of interest" description="Disordered" evidence="1">
    <location>
        <begin position="316"/>
        <end position="397"/>
    </location>
</feature>
<feature type="region of interest" description="Disordered" evidence="1">
    <location>
        <begin position="1384"/>
        <end position="1502"/>
    </location>
</feature>
<dbReference type="EMBL" id="BDIP01000944">
    <property type="protein sequence ID" value="GIQ83149.1"/>
    <property type="molecule type" value="Genomic_DNA"/>
</dbReference>
<feature type="region of interest" description="Disordered" evidence="1">
    <location>
        <begin position="887"/>
        <end position="919"/>
    </location>
</feature>
<dbReference type="Gene3D" id="1.25.10.10">
    <property type="entry name" value="Leucine-rich Repeat Variant"/>
    <property type="match status" value="4"/>
</dbReference>
<organism evidence="2 3">
    <name type="scientific">Kipferlia bialata</name>
    <dbReference type="NCBI Taxonomy" id="797122"/>
    <lineage>
        <taxon>Eukaryota</taxon>
        <taxon>Metamonada</taxon>
        <taxon>Carpediemonas-like organisms</taxon>
        <taxon>Kipferlia</taxon>
    </lineage>
</organism>
<feature type="compositionally biased region" description="Basic and acidic residues" evidence="1">
    <location>
        <begin position="1414"/>
        <end position="1441"/>
    </location>
</feature>
<dbReference type="PANTHER" id="PTHR12697">
    <property type="entry name" value="PBS LYASE HEAT-LIKE PROTEIN"/>
    <property type="match status" value="1"/>
</dbReference>
<evidence type="ECO:0000313" key="2">
    <source>
        <dbReference type="EMBL" id="GIQ83149.1"/>
    </source>
</evidence>
<keyword evidence="3" id="KW-1185">Reference proteome</keyword>
<accession>A0A9K3CWY7</accession>
<feature type="compositionally biased region" description="Basic and acidic residues" evidence="1">
    <location>
        <begin position="358"/>
        <end position="372"/>
    </location>
</feature>
<feature type="compositionally biased region" description="Polar residues" evidence="1">
    <location>
        <begin position="170"/>
        <end position="185"/>
    </location>
</feature>
<sequence length="1502" mass="159221">MEAGNSNLGDAIGQLLARHSRLMQKGGSSSNMAPFGQAGAGQSEGLDLRSVSLMSPPQAHPFGIGHVAPVAPPPAPAPAVRLRPMSDEPLMGLDAQQPRSPSVDIVRSVLEGNTGQQPHAKGRFPSPTGPSPFAIGSSALSMPPSGMGVSGTPAPPSLSPSDLEGRQGSPHPTLTSILQTRQSVSPGVRSPKVGSSSLAKTSRMLSVSVDDMGEEAGSRPATAKASTPTGVDYKTDTYSPGTGGSGGYEMVETGESASDRSTHKEREREREAVPTPRSPPRVRDRPVLSTTSGKRDVYSGASLSALLSSIMKGTALTPEMERKREREEAAEKAAKEAEARAKEGSLHSLSLSASGVPEGERETGAETQERTGETPGMSRPGSMFSLSHTSPLPGAQYSTQDRRAKAVYYADYLRHAREEVRFGALEALAELGVETLHAYPDIVSRLLPPLSAYRTQEPRFLSVALGLLRDYAEAAAEAQPILLTMLRDVAVRGHRRAICEAIVSVGGVSGLSLLLREVTGRHHQPVYGADGTDCFVLTFLANLPFIQAAVVVPPLVEQCHSRDASKRLTAIHALTALRAESTAAALPVLISQLQTQCQSDRDEESVDIARAIRSCGDVGSAVLCALATQPHRARQQRERDSRARLTTPRMGTPRHTHRPLSMSMSPEKGGSASGRVKGQRREGRGGAGSRLGRTTGSAPSPRPSSDKAQVLSRLAGAAGDPKVRAACVLALGERERQQEPASNVWAYVSYDVDSTLSGSALDAPMLRVLGEGEGGEGEGETPGTPAVNAVVLRIAATPFISSLRMYVSGAETAAAASGSTSPPWGSGGLFPLGSEVPVLSNPCPPPGCAVFMAEAAGSVGMASQGMGAGETGREGVLGVGALGGMATSGGPSLMGQDHQADREMERERERDTEGERETHFRVSGLGEREKDQRGQDYVRYTATRRLLSELKYNPLHVSVEYKGRHQEEGAAAEREREGAHSEAGMSLSLSLEALSSQGVTLPTHTRNESSVIVQALCDTEHEVVSAALRALTELLCDGRCRNTGGLTPLCAECLSHESSAVREAACLCVGLCIARAECTDRAERQALASALKGLAGALEDRRWRVRFRACLALRMVGPGATAVCLPLLVTALREGSLKRTEIGTTIAALGREGQVTLAALLGTSTSEQSQVRVAAAHGLSFLSASSPAAEACAKALCAGLDDRQPGVRSAVLFSLGSFSQRANGGVTFLRSRSLLPRVYARLKDNDRTVREAACTVLAHDAQGELLLIRGLLKDQSPVVRASAAMGLGKTGPRSLRTLLLAHRDRSPAVRSAVGDAILSFDGSEVLDVLDASSPDSRHELLYPITDFLASPLDWRDEVRRVLRGIRDHLTSLAAEDRLARDELRLTPSMRQRPSPSPAAHPLTSSTPLGPSTHDSNRGGEGEGDRGDTPGREREDRDEWRLPARRRSRYHTSHMPESGDSDVETESVLASDTCSERDMGLNPIAVSDSRPNTPIFRDRELEH</sequence>
<dbReference type="SUPFAM" id="SSF48371">
    <property type="entry name" value="ARM repeat"/>
    <property type="match status" value="2"/>
</dbReference>